<dbReference type="AlphaFoldDB" id="A0A1H3RKR9"/>
<dbReference type="GO" id="GO:0005948">
    <property type="term" value="C:acetolactate synthase complex"/>
    <property type="evidence" value="ECO:0007669"/>
    <property type="project" value="TreeGrafter"/>
</dbReference>
<dbReference type="Gene3D" id="3.40.50.970">
    <property type="match status" value="1"/>
</dbReference>
<dbReference type="InterPro" id="IPR045229">
    <property type="entry name" value="TPP_enz"/>
</dbReference>
<sequence length="109" mass="12052">MALIDNSVLGMVRQWQTLFWDKHHSASEYRQGTPDYAGLARSLGCVAFRCDDPAGVEDAILRANAVTDRPVLVDFVVSGDELVWPMVPSGTSNDDILVARDTRPEFDVD</sequence>
<protein>
    <submittedName>
        <fullName evidence="3">Acetolactate synthase-1/2/3 large subunit</fullName>
    </submittedName>
</protein>
<name>A0A1H3RKR9_9PSEU</name>
<dbReference type="SUPFAM" id="SSF52518">
    <property type="entry name" value="Thiamin diphosphate-binding fold (THDP-binding)"/>
    <property type="match status" value="1"/>
</dbReference>
<dbReference type="PANTHER" id="PTHR18968:SF13">
    <property type="entry name" value="ACETOLACTATE SYNTHASE CATALYTIC SUBUNIT, MITOCHONDRIAL"/>
    <property type="match status" value="1"/>
</dbReference>
<feature type="domain" description="Thiamine pyrophosphate enzyme TPP-binding" evidence="2">
    <location>
        <begin position="3"/>
        <end position="75"/>
    </location>
</feature>
<dbReference type="Pfam" id="PF02775">
    <property type="entry name" value="TPP_enzyme_C"/>
    <property type="match status" value="1"/>
</dbReference>
<evidence type="ECO:0000313" key="3">
    <source>
        <dbReference type="EMBL" id="SDZ26203.1"/>
    </source>
</evidence>
<dbReference type="EMBL" id="FNOK01000055">
    <property type="protein sequence ID" value="SDZ26203.1"/>
    <property type="molecule type" value="Genomic_DNA"/>
</dbReference>
<reference evidence="4" key="1">
    <citation type="submission" date="2016-10" db="EMBL/GenBank/DDBJ databases">
        <authorList>
            <person name="Varghese N."/>
            <person name="Submissions S."/>
        </authorList>
    </citation>
    <scope>NUCLEOTIDE SEQUENCE [LARGE SCALE GENOMIC DNA]</scope>
    <source>
        <strain evidence="4">CGMCC 4.3530</strain>
    </source>
</reference>
<evidence type="ECO:0000256" key="1">
    <source>
        <dbReference type="ARBA" id="ARBA00007812"/>
    </source>
</evidence>
<dbReference type="STRING" id="418495.SAMN05216215_105512"/>
<dbReference type="InterPro" id="IPR011766">
    <property type="entry name" value="TPP_enzyme_TPP-bd"/>
</dbReference>
<dbReference type="RefSeq" id="WP_093275528.1">
    <property type="nucleotide sequence ID" value="NZ_FNOK01000055.1"/>
</dbReference>
<dbReference type="GO" id="GO:0050660">
    <property type="term" value="F:flavin adenine dinucleotide binding"/>
    <property type="evidence" value="ECO:0007669"/>
    <property type="project" value="TreeGrafter"/>
</dbReference>
<dbReference type="GO" id="GO:0030976">
    <property type="term" value="F:thiamine pyrophosphate binding"/>
    <property type="evidence" value="ECO:0007669"/>
    <property type="project" value="InterPro"/>
</dbReference>
<dbReference type="OrthoDB" id="4494979at2"/>
<dbReference type="GO" id="GO:0009097">
    <property type="term" value="P:isoleucine biosynthetic process"/>
    <property type="evidence" value="ECO:0007669"/>
    <property type="project" value="TreeGrafter"/>
</dbReference>
<dbReference type="GO" id="GO:0003984">
    <property type="term" value="F:acetolactate synthase activity"/>
    <property type="evidence" value="ECO:0007669"/>
    <property type="project" value="TreeGrafter"/>
</dbReference>
<organism evidence="3 4">
    <name type="scientific">Saccharopolyspora shandongensis</name>
    <dbReference type="NCBI Taxonomy" id="418495"/>
    <lineage>
        <taxon>Bacteria</taxon>
        <taxon>Bacillati</taxon>
        <taxon>Actinomycetota</taxon>
        <taxon>Actinomycetes</taxon>
        <taxon>Pseudonocardiales</taxon>
        <taxon>Pseudonocardiaceae</taxon>
        <taxon>Saccharopolyspora</taxon>
    </lineage>
</organism>
<keyword evidence="4" id="KW-1185">Reference proteome</keyword>
<dbReference type="PANTHER" id="PTHR18968">
    <property type="entry name" value="THIAMINE PYROPHOSPHATE ENZYMES"/>
    <property type="match status" value="1"/>
</dbReference>
<comment type="similarity">
    <text evidence="1">Belongs to the TPP enzyme family.</text>
</comment>
<evidence type="ECO:0000259" key="2">
    <source>
        <dbReference type="Pfam" id="PF02775"/>
    </source>
</evidence>
<proteinExistence type="inferred from homology"/>
<dbReference type="GO" id="GO:0009099">
    <property type="term" value="P:L-valine biosynthetic process"/>
    <property type="evidence" value="ECO:0007669"/>
    <property type="project" value="TreeGrafter"/>
</dbReference>
<accession>A0A1H3RKR9</accession>
<evidence type="ECO:0000313" key="4">
    <source>
        <dbReference type="Proteomes" id="UP000199529"/>
    </source>
</evidence>
<dbReference type="InterPro" id="IPR029061">
    <property type="entry name" value="THDP-binding"/>
</dbReference>
<dbReference type="GO" id="GO:0000287">
    <property type="term" value="F:magnesium ion binding"/>
    <property type="evidence" value="ECO:0007669"/>
    <property type="project" value="UniProtKB-ARBA"/>
</dbReference>
<dbReference type="Proteomes" id="UP000199529">
    <property type="component" value="Unassembled WGS sequence"/>
</dbReference>
<gene>
    <name evidence="3" type="ORF">SAMN05216215_105512</name>
</gene>